<sequence length="159" mass="16883">MYILWFITPQAVDLTDGASSSSSSPLRVSSLSSLQDSPSLTSSSLPQTPTTLTSPSSSTLHVTSMPSPSHFSPYALPLFLSSPLCATQPPSPSPLHATQPILCLPPPDQPRDSAPESSRRRCRRWPTRPSTQPALPSASSSINFVFGSTKLPTHASPSE</sequence>
<dbReference type="PaxDb" id="3635-A0A1U8HMV6"/>
<reference evidence="3" key="2">
    <citation type="submission" date="2025-08" db="UniProtKB">
        <authorList>
            <consortium name="RefSeq"/>
        </authorList>
    </citation>
    <scope>IDENTIFICATION</scope>
</reference>
<keyword evidence="2" id="KW-1185">Reference proteome</keyword>
<dbReference type="GeneID" id="107887641"/>
<evidence type="ECO:0000256" key="1">
    <source>
        <dbReference type="SAM" id="MobiDB-lite"/>
    </source>
</evidence>
<accession>A0A1U8HMV6</accession>
<protein>
    <submittedName>
        <fullName evidence="3">Uncharacterized protein</fullName>
    </submittedName>
</protein>
<reference evidence="2" key="1">
    <citation type="journal article" date="2020" name="Nat. Genet.">
        <title>Genomic diversifications of five Gossypium allopolyploid species and their impact on cotton improvement.</title>
        <authorList>
            <person name="Chen Z.J."/>
            <person name="Sreedasyam A."/>
            <person name="Ando A."/>
            <person name="Song Q."/>
            <person name="De Santiago L.M."/>
            <person name="Hulse-Kemp A.M."/>
            <person name="Ding M."/>
            <person name="Ye W."/>
            <person name="Kirkbride R.C."/>
            <person name="Jenkins J."/>
            <person name="Plott C."/>
            <person name="Lovell J."/>
            <person name="Lin Y.M."/>
            <person name="Vaughn R."/>
            <person name="Liu B."/>
            <person name="Simpson S."/>
            <person name="Scheffler B.E."/>
            <person name="Wen L."/>
            <person name="Saski C.A."/>
            <person name="Grover C.E."/>
            <person name="Hu G."/>
            <person name="Conover J.L."/>
            <person name="Carlson J.W."/>
            <person name="Shu S."/>
            <person name="Boston L.B."/>
            <person name="Williams M."/>
            <person name="Peterson D.G."/>
            <person name="McGee K."/>
            <person name="Jones D.C."/>
            <person name="Wendel J.F."/>
            <person name="Stelly D.M."/>
            <person name="Grimwood J."/>
            <person name="Schmutz J."/>
        </authorList>
    </citation>
    <scope>NUCLEOTIDE SEQUENCE [LARGE SCALE GENOMIC DNA]</scope>
    <source>
        <strain evidence="2">cv. TM-1</strain>
    </source>
</reference>
<gene>
    <name evidence="3" type="primary">LOC107887641</name>
</gene>
<organism evidence="2 3">
    <name type="scientific">Gossypium hirsutum</name>
    <name type="common">Upland cotton</name>
    <name type="synonym">Gossypium mexicanum</name>
    <dbReference type="NCBI Taxonomy" id="3635"/>
    <lineage>
        <taxon>Eukaryota</taxon>
        <taxon>Viridiplantae</taxon>
        <taxon>Streptophyta</taxon>
        <taxon>Embryophyta</taxon>
        <taxon>Tracheophyta</taxon>
        <taxon>Spermatophyta</taxon>
        <taxon>Magnoliopsida</taxon>
        <taxon>eudicotyledons</taxon>
        <taxon>Gunneridae</taxon>
        <taxon>Pentapetalae</taxon>
        <taxon>rosids</taxon>
        <taxon>malvids</taxon>
        <taxon>Malvales</taxon>
        <taxon>Malvaceae</taxon>
        <taxon>Malvoideae</taxon>
        <taxon>Gossypium</taxon>
    </lineage>
</organism>
<feature type="region of interest" description="Disordered" evidence="1">
    <location>
        <begin position="15"/>
        <end position="69"/>
    </location>
</feature>
<feature type="compositionally biased region" description="Basic and acidic residues" evidence="1">
    <location>
        <begin position="109"/>
        <end position="119"/>
    </location>
</feature>
<dbReference type="Proteomes" id="UP000818029">
    <property type="component" value="Chromosome A03"/>
</dbReference>
<dbReference type="RefSeq" id="XP_016667375.1">
    <property type="nucleotide sequence ID" value="XM_016811886.1"/>
</dbReference>
<evidence type="ECO:0000313" key="2">
    <source>
        <dbReference type="Proteomes" id="UP000818029"/>
    </source>
</evidence>
<dbReference type="KEGG" id="ghi:107887641"/>
<feature type="compositionally biased region" description="Low complexity" evidence="1">
    <location>
        <begin position="19"/>
        <end position="60"/>
    </location>
</feature>
<feature type="compositionally biased region" description="Polar residues" evidence="1">
    <location>
        <begin position="131"/>
        <end position="143"/>
    </location>
</feature>
<evidence type="ECO:0000313" key="3">
    <source>
        <dbReference type="RefSeq" id="XP_016667375.1"/>
    </source>
</evidence>
<name>A0A1U8HMV6_GOSHI</name>
<dbReference type="AlphaFoldDB" id="A0A1U8HMV6"/>
<proteinExistence type="predicted"/>
<feature type="region of interest" description="Disordered" evidence="1">
    <location>
        <begin position="87"/>
        <end position="159"/>
    </location>
</feature>